<comment type="caution">
    <text evidence="2">The sequence shown here is derived from an EMBL/GenBank/DDBJ whole genome shotgun (WGS) entry which is preliminary data.</text>
</comment>
<evidence type="ECO:0000313" key="3">
    <source>
        <dbReference type="Proteomes" id="UP000243140"/>
    </source>
</evidence>
<evidence type="ECO:0000256" key="1">
    <source>
        <dbReference type="SAM" id="MobiDB-lite"/>
    </source>
</evidence>
<sequence length="264" mass="29595">MDDRLVSVDEVAAELPEERVVAKWLEIAPSIDRMTERIQDPNDFPVRPGSSLSGDDKKSSPYCVSHAARMCLVGGVDHLHAAKSLVVDLRLLHADAVYSLVRGSLENLSAAFWILHPSLRNERIERTLRWHARNFNEQRIALEPLGLADETTRDAKLAKLDSVATPREISTAKVREGYRSSTAVKYTEEHSTDAAPLLPWQLCSVFAHGRPWAVLGMSEQEQYETADPGVLNLRLTSDLSRVLYPTLSAFRLMVDVVRLLDQRS</sequence>
<proteinExistence type="predicted"/>
<name>A0ABX3STG3_MYCMA</name>
<accession>A0ABX3STG3</accession>
<organism evidence="2 3">
    <name type="scientific">Mycobacterium malmoense</name>
    <dbReference type="NCBI Taxonomy" id="1780"/>
    <lineage>
        <taxon>Bacteria</taxon>
        <taxon>Bacillati</taxon>
        <taxon>Actinomycetota</taxon>
        <taxon>Actinomycetes</taxon>
        <taxon>Mycobacteriales</taxon>
        <taxon>Mycobacteriaceae</taxon>
        <taxon>Mycobacterium</taxon>
    </lineage>
</organism>
<reference evidence="2 3" key="1">
    <citation type="submission" date="2017-02" db="EMBL/GenBank/DDBJ databases">
        <title>The new phylogeny of genus Mycobacterium.</title>
        <authorList>
            <person name="Tortoli E."/>
            <person name="Trovato A."/>
            <person name="Cirillo D.M."/>
        </authorList>
    </citation>
    <scope>NUCLEOTIDE SEQUENCE [LARGE SCALE GENOMIC DNA]</scope>
    <source>
        <strain evidence="2 3">IP1130001</strain>
    </source>
</reference>
<feature type="region of interest" description="Disordered" evidence="1">
    <location>
        <begin position="38"/>
        <end position="58"/>
    </location>
</feature>
<dbReference type="Proteomes" id="UP000243140">
    <property type="component" value="Unassembled WGS sequence"/>
</dbReference>
<dbReference type="RefSeq" id="WP_071509322.1">
    <property type="nucleotide sequence ID" value="NZ_CP060015.1"/>
</dbReference>
<evidence type="ECO:0000313" key="2">
    <source>
        <dbReference type="EMBL" id="ORA83790.1"/>
    </source>
</evidence>
<dbReference type="EMBL" id="MVHV01000007">
    <property type="protein sequence ID" value="ORA83790.1"/>
    <property type="molecule type" value="Genomic_DNA"/>
</dbReference>
<protein>
    <submittedName>
        <fullName evidence="2">Uncharacterized protein</fullName>
    </submittedName>
</protein>
<keyword evidence="3" id="KW-1185">Reference proteome</keyword>
<gene>
    <name evidence="2" type="ORF">BST29_09730</name>
</gene>